<sequence>MLYNRVVRAFRRTAPFAMALALVLGCGDPGDPAPPAAPASPAPTPALATTAPPGVFSVTDTAWLQLAIAMDERALTMLDLVPARTQDPALEELARRLAAEHREELARLEALHARSGGPTTNPHEGHDMPGMATGETIKALRAATGTDTAYIFTTAMRAHIDQSILLAQGEQRSGTEPEAKALAAEIERSRTDQRGRLDAL</sequence>
<proteinExistence type="predicted"/>
<evidence type="ECO:0000259" key="3">
    <source>
        <dbReference type="Pfam" id="PF03713"/>
    </source>
</evidence>
<evidence type="ECO:0000256" key="2">
    <source>
        <dbReference type="SAM" id="SignalP"/>
    </source>
</evidence>
<dbReference type="Gene3D" id="1.20.1260.10">
    <property type="match status" value="1"/>
</dbReference>
<keyword evidence="2" id="KW-0732">Signal</keyword>
<evidence type="ECO:0000313" key="5">
    <source>
        <dbReference type="Proteomes" id="UP000503011"/>
    </source>
</evidence>
<accession>A0A6F8YEP1</accession>
<keyword evidence="5" id="KW-1185">Reference proteome</keyword>
<dbReference type="InterPro" id="IPR005183">
    <property type="entry name" value="DUF305_CopM-like"/>
</dbReference>
<evidence type="ECO:0000313" key="4">
    <source>
        <dbReference type="EMBL" id="BCB84604.1"/>
    </source>
</evidence>
<reference evidence="4 5" key="2">
    <citation type="submission" date="2020-03" db="EMBL/GenBank/DDBJ databases">
        <authorList>
            <person name="Ichikawa N."/>
            <person name="Kimura A."/>
            <person name="Kitahashi Y."/>
            <person name="Uohara A."/>
        </authorList>
    </citation>
    <scope>NUCLEOTIDE SEQUENCE [LARGE SCALE GENOMIC DNA]</scope>
    <source>
        <strain evidence="4 5">NBRC 105367</strain>
    </source>
</reference>
<feature type="compositionally biased region" description="Basic and acidic residues" evidence="1">
    <location>
        <begin position="173"/>
        <end position="200"/>
    </location>
</feature>
<evidence type="ECO:0000256" key="1">
    <source>
        <dbReference type="SAM" id="MobiDB-lite"/>
    </source>
</evidence>
<dbReference type="Proteomes" id="UP000503011">
    <property type="component" value="Chromosome"/>
</dbReference>
<feature type="region of interest" description="Disordered" evidence="1">
    <location>
        <begin position="168"/>
        <end position="200"/>
    </location>
</feature>
<feature type="domain" description="DUF305" evidence="3">
    <location>
        <begin position="60"/>
        <end position="197"/>
    </location>
</feature>
<dbReference type="InterPro" id="IPR012347">
    <property type="entry name" value="Ferritin-like"/>
</dbReference>
<feature type="signal peptide" evidence="2">
    <location>
        <begin position="1"/>
        <end position="19"/>
    </location>
</feature>
<dbReference type="PANTHER" id="PTHR36933">
    <property type="entry name" value="SLL0788 PROTEIN"/>
    <property type="match status" value="1"/>
</dbReference>
<dbReference type="EMBL" id="AP022871">
    <property type="protein sequence ID" value="BCB84604.1"/>
    <property type="molecule type" value="Genomic_DNA"/>
</dbReference>
<dbReference type="PROSITE" id="PS51257">
    <property type="entry name" value="PROKAR_LIPOPROTEIN"/>
    <property type="match status" value="1"/>
</dbReference>
<dbReference type="PANTHER" id="PTHR36933:SF1">
    <property type="entry name" value="SLL0788 PROTEIN"/>
    <property type="match status" value="1"/>
</dbReference>
<protein>
    <recommendedName>
        <fullName evidence="3">DUF305 domain-containing protein</fullName>
    </recommendedName>
</protein>
<name>A0A6F8YEP1_9ACTN</name>
<feature type="chain" id="PRO_5026194885" description="DUF305 domain-containing protein" evidence="2">
    <location>
        <begin position="20"/>
        <end position="200"/>
    </location>
</feature>
<dbReference type="AlphaFoldDB" id="A0A6F8YEP1"/>
<reference evidence="4 5" key="1">
    <citation type="submission" date="2020-03" db="EMBL/GenBank/DDBJ databases">
        <title>Whole genome shotgun sequence of Phytohabitans suffuscus NBRC 105367.</title>
        <authorList>
            <person name="Komaki H."/>
            <person name="Tamura T."/>
        </authorList>
    </citation>
    <scope>NUCLEOTIDE SEQUENCE [LARGE SCALE GENOMIC DNA]</scope>
    <source>
        <strain evidence="4 5">NBRC 105367</strain>
    </source>
</reference>
<gene>
    <name evidence="4" type="ORF">Psuf_019170</name>
</gene>
<organism evidence="4 5">
    <name type="scientific">Phytohabitans suffuscus</name>
    <dbReference type="NCBI Taxonomy" id="624315"/>
    <lineage>
        <taxon>Bacteria</taxon>
        <taxon>Bacillati</taxon>
        <taxon>Actinomycetota</taxon>
        <taxon>Actinomycetes</taxon>
        <taxon>Micromonosporales</taxon>
        <taxon>Micromonosporaceae</taxon>
    </lineage>
</organism>
<dbReference type="Pfam" id="PF03713">
    <property type="entry name" value="DUF305"/>
    <property type="match status" value="1"/>
</dbReference>
<dbReference type="KEGG" id="psuu:Psuf_019170"/>